<dbReference type="InterPro" id="IPR036086">
    <property type="entry name" value="ParB/Sulfiredoxin_sf"/>
</dbReference>
<dbReference type="SUPFAM" id="SSF109709">
    <property type="entry name" value="KorB DNA-binding domain-like"/>
    <property type="match status" value="1"/>
</dbReference>
<dbReference type="InterPro" id="IPR050336">
    <property type="entry name" value="Chromosome_partition/occlusion"/>
</dbReference>
<comment type="similarity">
    <text evidence="1">Belongs to the ParB family.</text>
</comment>
<feature type="compositionally biased region" description="Basic and acidic residues" evidence="3">
    <location>
        <begin position="135"/>
        <end position="158"/>
    </location>
</feature>
<dbReference type="EMBL" id="JGZE01000009">
    <property type="protein sequence ID" value="KFI77162.1"/>
    <property type="molecule type" value="Genomic_DNA"/>
</dbReference>
<keyword evidence="2" id="KW-0159">Chromosome partition</keyword>
<dbReference type="Pfam" id="PF02195">
    <property type="entry name" value="ParB_N"/>
    <property type="match status" value="2"/>
</dbReference>
<organism evidence="5 6">
    <name type="scientific">Bifidobacterium mongoliense DSM 21395</name>
    <dbReference type="NCBI Taxonomy" id="1437603"/>
    <lineage>
        <taxon>Bacteria</taxon>
        <taxon>Bacillati</taxon>
        <taxon>Actinomycetota</taxon>
        <taxon>Actinomycetes</taxon>
        <taxon>Bifidobacteriales</taxon>
        <taxon>Bifidobacteriaceae</taxon>
        <taxon>Bifidobacterium</taxon>
    </lineage>
</organism>
<evidence type="ECO:0000313" key="6">
    <source>
        <dbReference type="Proteomes" id="UP000029082"/>
    </source>
</evidence>
<accession>A0A087C1L2</accession>
<feature type="compositionally biased region" description="Low complexity" evidence="3">
    <location>
        <begin position="248"/>
        <end position="262"/>
    </location>
</feature>
<dbReference type="Pfam" id="PF17762">
    <property type="entry name" value="HTH_ParB"/>
    <property type="match status" value="1"/>
</dbReference>
<evidence type="ECO:0000313" key="5">
    <source>
        <dbReference type="EMBL" id="KFI77162.1"/>
    </source>
</evidence>
<dbReference type="SUPFAM" id="SSF110849">
    <property type="entry name" value="ParB/Sulfiredoxin"/>
    <property type="match status" value="2"/>
</dbReference>
<feature type="region of interest" description="Disordered" evidence="3">
    <location>
        <begin position="542"/>
        <end position="565"/>
    </location>
</feature>
<feature type="compositionally biased region" description="Basic and acidic residues" evidence="3">
    <location>
        <begin position="36"/>
        <end position="54"/>
    </location>
</feature>
<dbReference type="Proteomes" id="UP000029082">
    <property type="component" value="Unassembled WGS sequence"/>
</dbReference>
<dbReference type="GO" id="GO:0003677">
    <property type="term" value="F:DNA binding"/>
    <property type="evidence" value="ECO:0007669"/>
    <property type="project" value="InterPro"/>
</dbReference>
<dbReference type="STRING" id="1437603.GCA_000771525_00394"/>
<dbReference type="InterPro" id="IPR041468">
    <property type="entry name" value="HTH_ParB/Spo0J"/>
</dbReference>
<dbReference type="SMART" id="SM00470">
    <property type="entry name" value="ParB"/>
    <property type="match status" value="1"/>
</dbReference>
<dbReference type="AlphaFoldDB" id="A0A087C1L2"/>
<dbReference type="PANTHER" id="PTHR33375:SF1">
    <property type="entry name" value="CHROMOSOME-PARTITIONING PROTEIN PARB-RELATED"/>
    <property type="match status" value="1"/>
</dbReference>
<sequence>MPNAQDEPQEKPRRVTRTKRTTTPRSAASPTHGRTVRHDRNSTVDSDVSRETFHEIAPATVGEHGNGHRPAVDQPRLASRVKRNAAGKQRISIPTLDELTHPSDMFFGGSKPRSTVEEPAEGRSAVQRSTVQRSTVREDHGKGHASPDDNDVMTDRHAPASPSTPVISPDMPSHEPPSAARTIEPSTSSANVPMPSSDPSESGTAVTRKHGDAGPAPSVHGFDGVGHNDASTAQSTASTPEAHGPSDGGDSQSDSDRQPSGPGEAKVNRQAVQPNRQAGEVKDGMDLETVHGGYLAELTITDVGPNLHQPRSIFDEDELNELADSIRQVGVLQPIVVRKRPAHQVDGNASGHQPDTAAHRTQAAVEGVRPATGPDTSADVASGVTAGSAVSGGIGSDTPYELIMGERRWRASQLAGLTTIPAIVKTTQDDAMLRDALLENLHRVNLNPLEEAAAYHQMIEEFGLTQGQLSTAVSKSRPQIANTLRLLNLPGSVQKRVAAGVLSAGHARALLGLTDAEDMDALAKRIIAEGLSVRSTEEIVAMKTSGPSATSTSTVRRTSPWQDSPIRHSLEDHFETKVAIRGNGKHGKIEIVFSSPDDMQRIVDLLMPKNAGDAAVKTTKSADEDGWV</sequence>
<dbReference type="NCBIfam" id="TIGR00180">
    <property type="entry name" value="parB_part"/>
    <property type="match status" value="1"/>
</dbReference>
<feature type="compositionally biased region" description="Polar residues" evidence="3">
    <location>
        <begin position="229"/>
        <end position="239"/>
    </location>
</feature>
<evidence type="ECO:0000256" key="2">
    <source>
        <dbReference type="ARBA" id="ARBA00022829"/>
    </source>
</evidence>
<feature type="compositionally biased region" description="Low complexity" evidence="3">
    <location>
        <begin position="548"/>
        <end position="559"/>
    </location>
</feature>
<protein>
    <submittedName>
        <fullName evidence="5">Chromosome partitioning protein ParB</fullName>
    </submittedName>
</protein>
<dbReference type="eggNOG" id="COG1475">
    <property type="taxonomic scope" value="Bacteria"/>
</dbReference>
<feature type="region of interest" description="Disordered" evidence="3">
    <location>
        <begin position="1"/>
        <end position="285"/>
    </location>
</feature>
<proteinExistence type="inferred from homology"/>
<dbReference type="InterPro" id="IPR003115">
    <property type="entry name" value="ParB_N"/>
</dbReference>
<keyword evidence="6" id="KW-1185">Reference proteome</keyword>
<evidence type="ECO:0000259" key="4">
    <source>
        <dbReference type="SMART" id="SM00470"/>
    </source>
</evidence>
<evidence type="ECO:0000256" key="1">
    <source>
        <dbReference type="ARBA" id="ARBA00006295"/>
    </source>
</evidence>
<feature type="region of interest" description="Disordered" evidence="3">
    <location>
        <begin position="344"/>
        <end position="390"/>
    </location>
</feature>
<dbReference type="Gene3D" id="3.90.1530.30">
    <property type="match status" value="1"/>
</dbReference>
<dbReference type="CDD" id="cd16393">
    <property type="entry name" value="SPO0J_N"/>
    <property type="match status" value="1"/>
</dbReference>
<name>A0A087C1L2_9BIFI</name>
<dbReference type="PANTHER" id="PTHR33375">
    <property type="entry name" value="CHROMOSOME-PARTITIONING PROTEIN PARB-RELATED"/>
    <property type="match status" value="1"/>
</dbReference>
<dbReference type="GO" id="GO:0045881">
    <property type="term" value="P:positive regulation of sporulation resulting in formation of a cellular spore"/>
    <property type="evidence" value="ECO:0007669"/>
    <property type="project" value="TreeGrafter"/>
</dbReference>
<feature type="domain" description="ParB-like N-terminal" evidence="4">
    <location>
        <begin position="296"/>
        <end position="441"/>
    </location>
</feature>
<feature type="compositionally biased region" description="Low complexity" evidence="3">
    <location>
        <begin position="377"/>
        <end position="389"/>
    </location>
</feature>
<dbReference type="GO" id="GO:0007059">
    <property type="term" value="P:chromosome segregation"/>
    <property type="evidence" value="ECO:0007669"/>
    <property type="project" value="UniProtKB-KW"/>
</dbReference>
<evidence type="ECO:0000256" key="3">
    <source>
        <dbReference type="SAM" id="MobiDB-lite"/>
    </source>
</evidence>
<comment type="caution">
    <text evidence="5">The sequence shown here is derived from an EMBL/GenBank/DDBJ whole genome shotgun (WGS) entry which is preliminary data.</text>
</comment>
<dbReference type="Gene3D" id="1.10.10.2830">
    <property type="match status" value="1"/>
</dbReference>
<dbReference type="GO" id="GO:0005694">
    <property type="term" value="C:chromosome"/>
    <property type="evidence" value="ECO:0007669"/>
    <property type="project" value="TreeGrafter"/>
</dbReference>
<gene>
    <name evidence="5" type="ORF">BMON_1259</name>
</gene>
<reference evidence="5 6" key="1">
    <citation type="submission" date="2014-03" db="EMBL/GenBank/DDBJ databases">
        <title>Genomics of Bifidobacteria.</title>
        <authorList>
            <person name="Ventura M."/>
            <person name="Milani C."/>
            <person name="Lugli G.A."/>
        </authorList>
    </citation>
    <scope>NUCLEOTIDE SEQUENCE [LARGE SCALE GENOMIC DNA]</scope>
    <source>
        <strain evidence="5 6">DSM 21395</strain>
    </source>
</reference>
<dbReference type="FunFam" id="1.10.10.2830:FF:000001">
    <property type="entry name" value="Chromosome partitioning protein ParB"/>
    <property type="match status" value="1"/>
</dbReference>
<dbReference type="InterPro" id="IPR004437">
    <property type="entry name" value="ParB/RepB/Spo0J"/>
</dbReference>